<dbReference type="EMBL" id="BRPK01000001">
    <property type="protein sequence ID" value="GLB33286.1"/>
    <property type="molecule type" value="Genomic_DNA"/>
</dbReference>
<evidence type="ECO:0000313" key="3">
    <source>
        <dbReference type="Proteomes" id="UP001063166"/>
    </source>
</evidence>
<sequence>MVALLHLLSFATPSLLMSLRVVANPTPADVLHGLLARQTSAIDPSLIPDQCKSDCSVLSTLNSCSSVACICTDSNMDGIAKCLDCGAALPSANVDIKTAQSAVDLIVSNCKSAGSPVKSVTISAKKDFADSTGRPSGADAQSHVMRVASS</sequence>
<protein>
    <recommendedName>
        <fullName evidence="4">Extracellular membrane protein CFEM domain-containing protein</fullName>
    </recommendedName>
</protein>
<evidence type="ECO:0008006" key="4">
    <source>
        <dbReference type="Google" id="ProtNLM"/>
    </source>
</evidence>
<reference evidence="2" key="1">
    <citation type="submission" date="2022-07" db="EMBL/GenBank/DDBJ databases">
        <title>The genome of Lyophyllum shimeji provides insight into the initial evolution of ectomycorrhizal fungal genome.</title>
        <authorList>
            <person name="Kobayashi Y."/>
            <person name="Shibata T."/>
            <person name="Hirakawa H."/>
            <person name="Shigenobu S."/>
            <person name="Nishiyama T."/>
            <person name="Yamada A."/>
            <person name="Hasebe M."/>
            <person name="Kawaguchi M."/>
        </authorList>
    </citation>
    <scope>NUCLEOTIDE SEQUENCE</scope>
    <source>
        <strain evidence="2">AT787</strain>
    </source>
</reference>
<comment type="caution">
    <text evidence="2">The sequence shown here is derived from an EMBL/GenBank/DDBJ whole genome shotgun (WGS) entry which is preliminary data.</text>
</comment>
<feature type="signal peptide" evidence="1">
    <location>
        <begin position="1"/>
        <end position="23"/>
    </location>
</feature>
<proteinExistence type="predicted"/>
<evidence type="ECO:0000313" key="2">
    <source>
        <dbReference type="EMBL" id="GLB33286.1"/>
    </source>
</evidence>
<feature type="chain" id="PRO_5040181388" description="Extracellular membrane protein CFEM domain-containing protein" evidence="1">
    <location>
        <begin position="24"/>
        <end position="150"/>
    </location>
</feature>
<keyword evidence="3" id="KW-1185">Reference proteome</keyword>
<evidence type="ECO:0000256" key="1">
    <source>
        <dbReference type="SAM" id="SignalP"/>
    </source>
</evidence>
<organism evidence="2 3">
    <name type="scientific">Lyophyllum shimeji</name>
    <name type="common">Hon-shimeji</name>
    <name type="synonym">Tricholoma shimeji</name>
    <dbReference type="NCBI Taxonomy" id="47721"/>
    <lineage>
        <taxon>Eukaryota</taxon>
        <taxon>Fungi</taxon>
        <taxon>Dikarya</taxon>
        <taxon>Basidiomycota</taxon>
        <taxon>Agaricomycotina</taxon>
        <taxon>Agaricomycetes</taxon>
        <taxon>Agaricomycetidae</taxon>
        <taxon>Agaricales</taxon>
        <taxon>Tricholomatineae</taxon>
        <taxon>Lyophyllaceae</taxon>
        <taxon>Lyophyllum</taxon>
    </lineage>
</organism>
<name>A0A9P3PD68_LYOSH</name>
<accession>A0A9P3PD68</accession>
<keyword evidence="1" id="KW-0732">Signal</keyword>
<dbReference type="OrthoDB" id="2564568at2759"/>
<dbReference type="Proteomes" id="UP001063166">
    <property type="component" value="Unassembled WGS sequence"/>
</dbReference>
<dbReference type="AlphaFoldDB" id="A0A9P3PD68"/>
<gene>
    <name evidence="2" type="ORF">LshimejAT787_0101700</name>
</gene>